<proteinExistence type="predicted"/>
<dbReference type="Pfam" id="PF07481">
    <property type="entry name" value="DUF1521"/>
    <property type="match status" value="1"/>
</dbReference>
<dbReference type="Proteomes" id="UP000245890">
    <property type="component" value="Unassembled WGS sequence"/>
</dbReference>
<comment type="caution">
    <text evidence="2">The sequence shown here is derived from an EMBL/GenBank/DDBJ whole genome shotgun (WGS) entry which is preliminary data.</text>
</comment>
<evidence type="ECO:0000259" key="1">
    <source>
        <dbReference type="Pfam" id="PF07481"/>
    </source>
</evidence>
<organism evidence="2 3">
    <name type="scientific">Sphingomonas pokkalii</name>
    <dbReference type="NCBI Taxonomy" id="2175090"/>
    <lineage>
        <taxon>Bacteria</taxon>
        <taxon>Pseudomonadati</taxon>
        <taxon>Pseudomonadota</taxon>
        <taxon>Alphaproteobacteria</taxon>
        <taxon>Sphingomonadales</taxon>
        <taxon>Sphingomonadaceae</taxon>
        <taxon>Sphingomonas</taxon>
    </lineage>
</organism>
<dbReference type="OrthoDB" id="7545400at2"/>
<accession>A0A2U0SAM3</accession>
<evidence type="ECO:0000313" key="3">
    <source>
        <dbReference type="Proteomes" id="UP000245890"/>
    </source>
</evidence>
<dbReference type="EMBL" id="QENQ01000001">
    <property type="protein sequence ID" value="PVX28380.1"/>
    <property type="molecule type" value="Genomic_DNA"/>
</dbReference>
<dbReference type="AlphaFoldDB" id="A0A2U0SAM3"/>
<feature type="domain" description="DUF1521" evidence="1">
    <location>
        <begin position="97"/>
        <end position="254"/>
    </location>
</feature>
<keyword evidence="3" id="KW-1185">Reference proteome</keyword>
<sequence length="307" mass="32149">MPWPGRAWEAGQHNGSATHRRFRSMDMTTISPAAATPFAAAQLMLAGGVLAQQFAPLGAGPLATAMLPSLLSIQLGTLANDAQLATQAGFAAQTTGQSTARIDLGDGYHLAIDERNSEMTIVNEATGQSTRVWGDPHVDVNGKHQFDFYGTTTFELANGTKITVNTEQAKDNPNVYFASQVVVTRGANAVVIDGISQQQLGDLSVSVSTNGYALDSANRDGFTVHEAAGGWQTELGATVTQADADLTRPGAIYGPDSAMPSLAELGAAIGGFLLYGSMISFMFDATARASVASPESSRVLRQLLLPN</sequence>
<gene>
    <name evidence="2" type="ORF">DD559_02685</name>
</gene>
<dbReference type="InterPro" id="IPR011086">
    <property type="entry name" value="DUF1521"/>
</dbReference>
<protein>
    <recommendedName>
        <fullName evidence="1">DUF1521 domain-containing protein</fullName>
    </recommendedName>
</protein>
<reference evidence="2 3" key="1">
    <citation type="submission" date="2018-05" db="EMBL/GenBank/DDBJ databases">
        <title>Description of Sphingomonas pokkalii sp nov, isolated from the rhizosphere of saline tolerant pokkali rice and its draft genome analysis.</title>
        <authorList>
            <person name="Menon R."/>
            <person name="Kumari S."/>
            <person name="Rameshkumar N."/>
        </authorList>
    </citation>
    <scope>NUCLEOTIDE SEQUENCE [LARGE SCALE GENOMIC DNA]</scope>
    <source>
        <strain evidence="2 3">L3B27</strain>
    </source>
</reference>
<evidence type="ECO:0000313" key="2">
    <source>
        <dbReference type="EMBL" id="PVX28380.1"/>
    </source>
</evidence>
<name>A0A2U0SAM3_9SPHN</name>